<dbReference type="InterPro" id="IPR018247">
    <property type="entry name" value="EF_Hand_1_Ca_BS"/>
</dbReference>
<dbReference type="Proteomes" id="UP000472265">
    <property type="component" value="Chromosome 13"/>
</dbReference>
<dbReference type="Gene3D" id="3.30.60.30">
    <property type="match status" value="1"/>
</dbReference>
<dbReference type="InterPro" id="IPR050653">
    <property type="entry name" value="Prot_Inhib_GrowthFact_Antg"/>
</dbReference>
<dbReference type="InterPro" id="IPR036179">
    <property type="entry name" value="Ig-like_dom_sf"/>
</dbReference>
<dbReference type="FunFam" id="2.60.40.10:FF:000653">
    <property type="entry name" value="Follistatin like 4"/>
    <property type="match status" value="1"/>
</dbReference>
<dbReference type="SMART" id="SM00409">
    <property type="entry name" value="IG"/>
    <property type="match status" value="2"/>
</dbReference>
<dbReference type="AlphaFoldDB" id="A0A671XV93"/>
<dbReference type="Pfam" id="PF07648">
    <property type="entry name" value="Kazal_2"/>
    <property type="match status" value="1"/>
</dbReference>
<dbReference type="Pfam" id="PF13927">
    <property type="entry name" value="Ig_3"/>
    <property type="match status" value="2"/>
</dbReference>
<proteinExistence type="predicted"/>
<reference evidence="13" key="1">
    <citation type="submission" date="2021-04" db="EMBL/GenBank/DDBJ databases">
        <authorList>
            <consortium name="Wellcome Sanger Institute Data Sharing"/>
        </authorList>
    </citation>
    <scope>NUCLEOTIDE SEQUENCE [LARGE SCALE GENOMIC DNA]</scope>
</reference>
<keyword evidence="14" id="KW-1185">Reference proteome</keyword>
<dbReference type="FunFam" id="2.60.40.10:FF:002358">
    <property type="entry name" value="Follistatin like 4"/>
    <property type="match status" value="1"/>
</dbReference>
<feature type="domain" description="EF-hand" evidence="10">
    <location>
        <begin position="148"/>
        <end position="183"/>
    </location>
</feature>
<dbReference type="FunFam" id="1.10.238.10:FF:000311">
    <property type="entry name" value="Follistatin-like 4"/>
    <property type="match status" value="1"/>
</dbReference>
<dbReference type="InterPro" id="IPR003599">
    <property type="entry name" value="Ig_sub"/>
</dbReference>
<dbReference type="GeneTree" id="ENSGT00940000158076"/>
<evidence type="ECO:0000256" key="9">
    <source>
        <dbReference type="ARBA" id="ARBA00023319"/>
    </source>
</evidence>
<comment type="subcellular location">
    <subcellularLocation>
        <location evidence="1">Secreted</location>
        <location evidence="1">Extracellular space</location>
        <location evidence="1">Extracellular matrix</location>
    </subcellularLocation>
</comment>
<sequence>SVCLYTDVHIKCVCESVLRGDNEDTWLFGLYGVTFYGDPCRRTYCGRGRQCVLMAETGRAECVCQEKCRPSFVPVCGSDGRFYENHCEVYRTACLERRRIYVVHSKDCFFKGNACTMSEYNKLKSMLLDMQPKVLKTDEKSQQRDMEEKRALVDTMFKYLDVDQDGRLVSDELEKVGEHLEDSLLECTMQDLLRYDDYNNDGHLSLHEFYTAFQVVQLSLAEDQQISVSTVTVGLSAVLTCAIQGTLRPPIIWKRNGIILNFLDLEDINDFGDDGSLYITKVTTIHMGNYSCHAYGYEDLYQTHVLQVNVPPVILVYPETQAQEPGVSASLHCHADGIPNPKLLWLKNGMDLQPRSSKQLSLIANGSELFIGSVRYEDTGAYTCIAKNEVGVDEDISSLFVEDSAKKTRNFLSSLPGLSVGNMFYVFSDEGITVLQPSECEIRRHMKRTERIVATYEEMCPKGEGVSPQHCVWSSAVNIRDKYIYVTQPLLSRLLVVDIQAQKVVQAVATDPFPVKMLYDKSHDQVWVLTWGDMDRTHPTLQVIPQASVGEVHHAIRTTFQRVNDFFIPPTNLIITHVRFAFVFLKNEPAVHKIDLETFHRVKTISLKNYSCIPVSMAYTHLSGFYFVQCQSKSHLQAPPQLLIDSVTDAVIGPNLNLTGQPFVSPDGRYIVTPDPQSAKLIVQTVSFQGELGLNQDLDESIAVSDLAFQPSFTESNQHLVVATSGSGTDLLFADLSSGRTEVLRSLKEPLAPQAWPWGGPNRVVVSSGLFGQYLVTPSAESLFVLNGKQRTPHCEVSDIKRGNTIVWVGEV</sequence>
<dbReference type="FunFam" id="3.30.60.30:FF:000007">
    <property type="entry name" value="follistatin-related protein 5 isoform X1"/>
    <property type="match status" value="1"/>
</dbReference>
<protein>
    <submittedName>
        <fullName evidence="13">Follistatin-like 4</fullName>
    </submittedName>
</protein>
<dbReference type="InterPro" id="IPR007110">
    <property type="entry name" value="Ig-like_dom"/>
</dbReference>
<keyword evidence="8" id="KW-0325">Glycoprotein</keyword>
<keyword evidence="5" id="KW-0677">Repeat</keyword>
<evidence type="ECO:0000256" key="8">
    <source>
        <dbReference type="ARBA" id="ARBA00023180"/>
    </source>
</evidence>
<evidence type="ECO:0000256" key="5">
    <source>
        <dbReference type="ARBA" id="ARBA00022737"/>
    </source>
</evidence>
<dbReference type="GO" id="GO:0030154">
    <property type="term" value="P:cell differentiation"/>
    <property type="evidence" value="ECO:0007669"/>
    <property type="project" value="TreeGrafter"/>
</dbReference>
<evidence type="ECO:0000256" key="1">
    <source>
        <dbReference type="ARBA" id="ARBA00004498"/>
    </source>
</evidence>
<evidence type="ECO:0000256" key="2">
    <source>
        <dbReference type="ARBA" id="ARBA00022525"/>
    </source>
</evidence>
<dbReference type="GO" id="GO:0005615">
    <property type="term" value="C:extracellular space"/>
    <property type="evidence" value="ECO:0007669"/>
    <property type="project" value="TreeGrafter"/>
</dbReference>
<dbReference type="InterPro" id="IPR002350">
    <property type="entry name" value="Kazal_dom"/>
</dbReference>
<dbReference type="InterPro" id="IPR011992">
    <property type="entry name" value="EF-hand-dom_pair"/>
</dbReference>
<dbReference type="InterPro" id="IPR019577">
    <property type="entry name" value="SPARC/Testican_Ca-bd-dom"/>
</dbReference>
<evidence type="ECO:0000259" key="10">
    <source>
        <dbReference type="PROSITE" id="PS50222"/>
    </source>
</evidence>
<dbReference type="PANTHER" id="PTHR10913:SF9">
    <property type="entry name" value="FOLLISTATIN-RELATED PROTEIN 4"/>
    <property type="match status" value="1"/>
</dbReference>
<keyword evidence="2" id="KW-0964">Secreted</keyword>
<dbReference type="SUPFAM" id="SSF75011">
    <property type="entry name" value="3-carboxy-cis,cis-mucoante lactonizing enzyme"/>
    <property type="match status" value="1"/>
</dbReference>
<dbReference type="Gene3D" id="2.60.40.10">
    <property type="entry name" value="Immunoglobulins"/>
    <property type="match status" value="2"/>
</dbReference>
<dbReference type="Ensembl" id="ENSSAUT00010057690.1">
    <property type="protein sequence ID" value="ENSSAUP00010054905.1"/>
    <property type="gene ID" value="ENSSAUG00010022544.1"/>
</dbReference>
<dbReference type="InterPro" id="IPR002048">
    <property type="entry name" value="EF_hand_dom"/>
</dbReference>
<reference evidence="13" key="3">
    <citation type="submission" date="2025-09" db="UniProtKB">
        <authorList>
            <consortium name="Ensembl"/>
        </authorList>
    </citation>
    <scope>IDENTIFICATION</scope>
</reference>
<name>A0A671XV93_SPAAU</name>
<keyword evidence="6" id="KW-0106">Calcium</keyword>
<organism evidence="13 14">
    <name type="scientific">Sparus aurata</name>
    <name type="common">Gilthead sea bream</name>
    <dbReference type="NCBI Taxonomy" id="8175"/>
    <lineage>
        <taxon>Eukaryota</taxon>
        <taxon>Metazoa</taxon>
        <taxon>Chordata</taxon>
        <taxon>Craniata</taxon>
        <taxon>Vertebrata</taxon>
        <taxon>Euteleostomi</taxon>
        <taxon>Actinopterygii</taxon>
        <taxon>Neopterygii</taxon>
        <taxon>Teleostei</taxon>
        <taxon>Neoteleostei</taxon>
        <taxon>Acanthomorphata</taxon>
        <taxon>Eupercaria</taxon>
        <taxon>Spariformes</taxon>
        <taxon>Sparidae</taxon>
        <taxon>Sparus</taxon>
    </lineage>
</organism>
<evidence type="ECO:0000313" key="14">
    <source>
        <dbReference type="Proteomes" id="UP000472265"/>
    </source>
</evidence>
<gene>
    <name evidence="13" type="primary">FSTL4</name>
    <name evidence="13" type="synonym">fstl4</name>
</gene>
<feature type="domain" description="Ig-like" evidence="11">
    <location>
        <begin position="312"/>
        <end position="397"/>
    </location>
</feature>
<dbReference type="Gene3D" id="2.130.10.10">
    <property type="entry name" value="YVTN repeat-like/Quinoprotein amine dehydrogenase"/>
    <property type="match status" value="1"/>
</dbReference>
<feature type="domain" description="Ig-like" evidence="11">
    <location>
        <begin position="224"/>
        <end position="294"/>
    </location>
</feature>
<keyword evidence="4" id="KW-0732">Signal</keyword>
<evidence type="ECO:0000313" key="13">
    <source>
        <dbReference type="Ensembl" id="ENSSAUP00010054905.1"/>
    </source>
</evidence>
<keyword evidence="3" id="KW-0479">Metal-binding</keyword>
<keyword evidence="7" id="KW-1015">Disulfide bond</keyword>
<evidence type="ECO:0000259" key="12">
    <source>
        <dbReference type="PROSITE" id="PS51465"/>
    </source>
</evidence>
<dbReference type="InterPro" id="IPR003598">
    <property type="entry name" value="Ig_sub2"/>
</dbReference>
<dbReference type="SMART" id="SM00408">
    <property type="entry name" value="IGc2"/>
    <property type="match status" value="2"/>
</dbReference>
<dbReference type="PROSITE" id="PS50835">
    <property type="entry name" value="IG_LIKE"/>
    <property type="match status" value="2"/>
</dbReference>
<dbReference type="GO" id="GO:0005509">
    <property type="term" value="F:calcium ion binding"/>
    <property type="evidence" value="ECO:0007669"/>
    <property type="project" value="InterPro"/>
</dbReference>
<feature type="domain" description="Kazal-like" evidence="12">
    <location>
        <begin position="63"/>
        <end position="110"/>
    </location>
</feature>
<dbReference type="CDD" id="cd05736">
    <property type="entry name" value="IgI_2_Follistatin_like"/>
    <property type="match status" value="1"/>
</dbReference>
<evidence type="ECO:0000259" key="11">
    <source>
        <dbReference type="PROSITE" id="PS50835"/>
    </source>
</evidence>
<dbReference type="SUPFAM" id="SSF47473">
    <property type="entry name" value="EF-hand"/>
    <property type="match status" value="1"/>
</dbReference>
<dbReference type="PANTHER" id="PTHR10913">
    <property type="entry name" value="FOLLISTATIN-RELATED"/>
    <property type="match status" value="1"/>
</dbReference>
<reference evidence="13" key="2">
    <citation type="submission" date="2025-08" db="UniProtKB">
        <authorList>
            <consortium name="Ensembl"/>
        </authorList>
    </citation>
    <scope>IDENTIFICATION</scope>
</reference>
<dbReference type="InterPro" id="IPR015943">
    <property type="entry name" value="WD40/YVTN_repeat-like_dom_sf"/>
</dbReference>
<dbReference type="PROSITE" id="PS00018">
    <property type="entry name" value="EF_HAND_1"/>
    <property type="match status" value="1"/>
</dbReference>
<dbReference type="InterPro" id="IPR036058">
    <property type="entry name" value="Kazal_dom_sf"/>
</dbReference>
<dbReference type="Gene3D" id="1.10.238.10">
    <property type="entry name" value="EF-hand"/>
    <property type="match status" value="1"/>
</dbReference>
<keyword evidence="9" id="KW-0393">Immunoglobulin domain</keyword>
<dbReference type="SMART" id="SM00280">
    <property type="entry name" value="KAZAL"/>
    <property type="match status" value="1"/>
</dbReference>
<dbReference type="GO" id="GO:0030510">
    <property type="term" value="P:regulation of BMP signaling pathway"/>
    <property type="evidence" value="ECO:0007669"/>
    <property type="project" value="TreeGrafter"/>
</dbReference>
<dbReference type="SUPFAM" id="SSF100895">
    <property type="entry name" value="Kazal-type serine protease inhibitors"/>
    <property type="match status" value="1"/>
</dbReference>
<evidence type="ECO:0000256" key="6">
    <source>
        <dbReference type="ARBA" id="ARBA00022837"/>
    </source>
</evidence>
<dbReference type="PROSITE" id="PS50222">
    <property type="entry name" value="EF_HAND_2"/>
    <property type="match status" value="1"/>
</dbReference>
<evidence type="ECO:0000256" key="4">
    <source>
        <dbReference type="ARBA" id="ARBA00022729"/>
    </source>
</evidence>
<dbReference type="InterPro" id="IPR013783">
    <property type="entry name" value="Ig-like_fold"/>
</dbReference>
<accession>A0A671XV93</accession>
<dbReference type="PROSITE" id="PS51465">
    <property type="entry name" value="KAZAL_2"/>
    <property type="match status" value="1"/>
</dbReference>
<dbReference type="Pfam" id="PF10591">
    <property type="entry name" value="SPARC_Ca_bdg"/>
    <property type="match status" value="1"/>
</dbReference>
<dbReference type="CDD" id="cd00096">
    <property type="entry name" value="Ig"/>
    <property type="match status" value="1"/>
</dbReference>
<evidence type="ECO:0000256" key="7">
    <source>
        <dbReference type="ARBA" id="ARBA00023157"/>
    </source>
</evidence>
<evidence type="ECO:0000256" key="3">
    <source>
        <dbReference type="ARBA" id="ARBA00022723"/>
    </source>
</evidence>
<dbReference type="SUPFAM" id="SSF48726">
    <property type="entry name" value="Immunoglobulin"/>
    <property type="match status" value="2"/>
</dbReference>